<evidence type="ECO:0000313" key="2">
    <source>
        <dbReference type="EMBL" id="MBB5625725.1"/>
    </source>
</evidence>
<keyword evidence="1" id="KW-1133">Transmembrane helix</keyword>
<protein>
    <recommendedName>
        <fullName evidence="4">MFS transporter</fullName>
    </recommendedName>
</protein>
<feature type="transmembrane region" description="Helical" evidence="1">
    <location>
        <begin position="84"/>
        <end position="104"/>
    </location>
</feature>
<dbReference type="Proteomes" id="UP000588112">
    <property type="component" value="Unassembled WGS sequence"/>
</dbReference>
<proteinExistence type="predicted"/>
<accession>A0A7W8Z1Y2</accession>
<keyword evidence="1" id="KW-0472">Membrane</keyword>
<dbReference type="EMBL" id="JACHBR010000001">
    <property type="protein sequence ID" value="MBB5625725.1"/>
    <property type="molecule type" value="Genomic_DNA"/>
</dbReference>
<reference evidence="2 3" key="1">
    <citation type="submission" date="2020-08" db="EMBL/GenBank/DDBJ databases">
        <title>Sequencing the genomes of 1000 actinobacteria strains.</title>
        <authorList>
            <person name="Klenk H.-P."/>
        </authorList>
    </citation>
    <scope>NUCLEOTIDE SEQUENCE [LARGE SCALE GENOMIC DNA]</scope>
    <source>
        <strain evidence="2 3">DSM 45790</strain>
    </source>
</reference>
<sequence>MASISETSGEFGVAMGMAAMGSLATFVHRTGLDGDLPAGLPGDAASAAREGLTAAVATAEHLAGRLGAELLDSARTAFTGGLNAVALTGAVVFLTLAVAAALILRDTAARDGAAGD</sequence>
<dbReference type="RefSeq" id="WP_184609145.1">
    <property type="nucleotide sequence ID" value="NZ_BOOS01000023.1"/>
</dbReference>
<dbReference type="AlphaFoldDB" id="A0A7W8Z1Y2"/>
<evidence type="ECO:0008006" key="4">
    <source>
        <dbReference type="Google" id="ProtNLM"/>
    </source>
</evidence>
<comment type="caution">
    <text evidence="2">The sequence shown here is derived from an EMBL/GenBank/DDBJ whole genome shotgun (WGS) entry which is preliminary data.</text>
</comment>
<evidence type="ECO:0000256" key="1">
    <source>
        <dbReference type="SAM" id="Phobius"/>
    </source>
</evidence>
<organism evidence="2 3">
    <name type="scientific">Sphaerisporangium krabiense</name>
    <dbReference type="NCBI Taxonomy" id="763782"/>
    <lineage>
        <taxon>Bacteria</taxon>
        <taxon>Bacillati</taxon>
        <taxon>Actinomycetota</taxon>
        <taxon>Actinomycetes</taxon>
        <taxon>Streptosporangiales</taxon>
        <taxon>Streptosporangiaceae</taxon>
        <taxon>Sphaerisporangium</taxon>
    </lineage>
</organism>
<keyword evidence="3" id="KW-1185">Reference proteome</keyword>
<name>A0A7W8Z1Y2_9ACTN</name>
<keyword evidence="1" id="KW-0812">Transmembrane</keyword>
<evidence type="ECO:0000313" key="3">
    <source>
        <dbReference type="Proteomes" id="UP000588112"/>
    </source>
</evidence>
<gene>
    <name evidence="2" type="ORF">BJ981_001424</name>
</gene>